<name>V4JYT6_EUTSA</name>
<feature type="compositionally biased region" description="Basic residues" evidence="1">
    <location>
        <begin position="472"/>
        <end position="491"/>
    </location>
</feature>
<dbReference type="CDD" id="cd05162">
    <property type="entry name" value="PWWP"/>
    <property type="match status" value="1"/>
</dbReference>
<keyword evidence="3" id="KW-1185">Reference proteome</keyword>
<feature type="compositionally biased region" description="Basic and acidic residues" evidence="1">
    <location>
        <begin position="637"/>
        <end position="646"/>
    </location>
</feature>
<accession>V4JYT6</accession>
<feature type="region of interest" description="Disordered" evidence="1">
    <location>
        <begin position="608"/>
        <end position="657"/>
    </location>
</feature>
<evidence type="ECO:0000313" key="2">
    <source>
        <dbReference type="EMBL" id="ESQ30680.1"/>
    </source>
</evidence>
<dbReference type="OMA" id="KTHFWNI"/>
<evidence type="ECO:0000256" key="1">
    <source>
        <dbReference type="SAM" id="MobiDB-lite"/>
    </source>
</evidence>
<dbReference type="PANTHER" id="PTHR35491:SF12">
    <property type="entry name" value="RRM DOMAIN-CONTAINING PROTEIN"/>
    <property type="match status" value="1"/>
</dbReference>
<evidence type="ECO:0008006" key="4">
    <source>
        <dbReference type="Google" id="ProtNLM"/>
    </source>
</evidence>
<feature type="compositionally biased region" description="Polar residues" evidence="1">
    <location>
        <begin position="399"/>
        <end position="408"/>
    </location>
</feature>
<dbReference type="EMBL" id="KI517809">
    <property type="protein sequence ID" value="ESQ30680.1"/>
    <property type="molecule type" value="Genomic_DNA"/>
</dbReference>
<reference evidence="2 3" key="1">
    <citation type="journal article" date="2013" name="Front. Plant Sci.">
        <title>The Reference Genome of the Halophytic Plant Eutrema salsugineum.</title>
        <authorList>
            <person name="Yang R."/>
            <person name="Jarvis D.E."/>
            <person name="Chen H."/>
            <person name="Beilstein M.A."/>
            <person name="Grimwood J."/>
            <person name="Jenkins J."/>
            <person name="Shu S."/>
            <person name="Prochnik S."/>
            <person name="Xin M."/>
            <person name="Ma C."/>
            <person name="Schmutz J."/>
            <person name="Wing R.A."/>
            <person name="Mitchell-Olds T."/>
            <person name="Schumaker K.S."/>
            <person name="Wang X."/>
        </authorList>
    </citation>
    <scope>NUCLEOTIDE SEQUENCE [LARGE SCALE GENOMIC DNA]</scope>
</reference>
<dbReference type="KEGG" id="eus:EUTSA_v10011299mg"/>
<feature type="region of interest" description="Disordered" evidence="1">
    <location>
        <begin position="392"/>
        <end position="413"/>
    </location>
</feature>
<dbReference type="Proteomes" id="UP000030689">
    <property type="component" value="Unassembled WGS sequence"/>
</dbReference>
<dbReference type="Gramene" id="ESQ30680">
    <property type="protein sequence ID" value="ESQ30680"/>
    <property type="gene ID" value="EUTSA_v10011299mg"/>
</dbReference>
<protein>
    <recommendedName>
        <fullName evidence="4">PWWP domain-containing protein</fullName>
    </recommendedName>
</protein>
<dbReference type="AlphaFoldDB" id="V4JYT6"/>
<feature type="region of interest" description="Disordered" evidence="1">
    <location>
        <begin position="429"/>
        <end position="498"/>
    </location>
</feature>
<proteinExistence type="predicted"/>
<dbReference type="OrthoDB" id="1914593at2759"/>
<dbReference type="PANTHER" id="PTHR35491">
    <property type="entry name" value="OS12G0638500-LIKE PROTEIN"/>
    <property type="match status" value="1"/>
</dbReference>
<gene>
    <name evidence="2" type="ORF">EUTSA_v10011299mg</name>
</gene>
<sequence length="657" mass="73284">MVMKKGELVWVSLNSSDTWIPGRILDPSEPFGILVAFFDLMKPRYVPKPCIRGFERHFGTLVADSWRFRHFVNRALRAQFWNISFGLWCSCQPPIDSPDFDGENSLPCFPLSSDSALRFVRDMAISLRVPLRRLAETNNSTAQILSFRRYTVDFKRSESVYEEIRESAKLIDNTEEPNWCRDPSNKMDCINQGFMFPADMETNRDLSIRDQLPKDIPCCSSPSSEQPVAKVVRICTWSTGNPLTISDSSTMKACVTMAPTADHEDDDHPSENREHCQVEQSICLLNSEPRIEDIIVEDTISVAVARAALSEEAHPDVMIESNDDIIGSDDGTVTSGKQLLPLLDASNDKAFLAKPVSFVVLKACKNLDCSVKETYANPRSKLDSTMISANTLDEESSDRNNLNGTRGNVSDDALDSHIVEVGQVSLHITGSSNKDSGSDDVGVAPAPKLQDLEDATTVENQKRAVDNFKSIGVKRKASRDRAGNSKRKKKASQQSISTVKPLNLHPMKDMRLADPKCLRMKFVSKHGNLPSKSELLKRFSVFGKIDASRTDVNPGESSAKVVFLQSIDAVTAYQFARSKKFKLGRSKVMYRLDAFEKVNEVNKVPVTQKDNEVNKVPVAQKPQNSVPSPRSCRKKHGSVEKEEGRSKAKVKFQLETN</sequence>
<evidence type="ECO:0000313" key="3">
    <source>
        <dbReference type="Proteomes" id="UP000030689"/>
    </source>
</evidence>
<organism evidence="2 3">
    <name type="scientific">Eutrema salsugineum</name>
    <name type="common">Saltwater cress</name>
    <name type="synonym">Sisymbrium salsugineum</name>
    <dbReference type="NCBI Taxonomy" id="72664"/>
    <lineage>
        <taxon>Eukaryota</taxon>
        <taxon>Viridiplantae</taxon>
        <taxon>Streptophyta</taxon>
        <taxon>Embryophyta</taxon>
        <taxon>Tracheophyta</taxon>
        <taxon>Spermatophyta</taxon>
        <taxon>Magnoliopsida</taxon>
        <taxon>eudicotyledons</taxon>
        <taxon>Gunneridae</taxon>
        <taxon>Pentapetalae</taxon>
        <taxon>rosids</taxon>
        <taxon>malvids</taxon>
        <taxon>Brassicales</taxon>
        <taxon>Brassicaceae</taxon>
        <taxon>Eutremeae</taxon>
        <taxon>Eutrema</taxon>
    </lineage>
</organism>
<dbReference type="eggNOG" id="ENOG502S383">
    <property type="taxonomic scope" value="Eukaryota"/>
</dbReference>